<keyword evidence="5" id="KW-1185">Reference proteome</keyword>
<dbReference type="RefSeq" id="WP_006192922.1">
    <property type="nucleotide sequence ID" value="NC_015437.1"/>
</dbReference>
<dbReference type="InterPro" id="IPR036390">
    <property type="entry name" value="WH_DNA-bd_sf"/>
</dbReference>
<dbReference type="GO" id="GO:0005829">
    <property type="term" value="C:cytosol"/>
    <property type="evidence" value="ECO:0007669"/>
    <property type="project" value="TreeGrafter"/>
</dbReference>
<dbReference type="PANTHER" id="PTHR33221:SF5">
    <property type="entry name" value="HTH-TYPE TRANSCRIPTIONAL REGULATOR ISCR"/>
    <property type="match status" value="1"/>
</dbReference>
<dbReference type="NCBIfam" id="TIGR00738">
    <property type="entry name" value="rrf2_super"/>
    <property type="match status" value="1"/>
</dbReference>
<dbReference type="Gene3D" id="1.10.10.10">
    <property type="entry name" value="Winged helix-like DNA-binding domain superfamily/Winged helix DNA-binding domain"/>
    <property type="match status" value="1"/>
</dbReference>
<dbReference type="AlphaFoldDB" id="C9LVX7"/>
<dbReference type="InterPro" id="IPR036388">
    <property type="entry name" value="WH-like_DNA-bd_sf"/>
</dbReference>
<dbReference type="Pfam" id="PF02082">
    <property type="entry name" value="Rrf2"/>
    <property type="match status" value="1"/>
</dbReference>
<dbReference type="PROSITE" id="PS51197">
    <property type="entry name" value="HTH_RRF2_2"/>
    <property type="match status" value="1"/>
</dbReference>
<keyword evidence="1" id="KW-0238">DNA-binding</keyword>
<name>C9LVX7_SELS3</name>
<proteinExistence type="predicted"/>
<sequence length="143" mass="16364">MKISTRGRYALRLMMDIAMNGQNEPVRIKDIARRQEISEKYLEQIVSVLNKAGFVKSSRGPQGGYRLMRAPQEYTAGSILCLIEGSLAPVACMDMEENDCPRHERCATLFLWQKLHEAMKDVIENVSLSDLIEMQRELDEKKS</sequence>
<dbReference type="GO" id="GO:0003700">
    <property type="term" value="F:DNA-binding transcription factor activity"/>
    <property type="evidence" value="ECO:0007669"/>
    <property type="project" value="TreeGrafter"/>
</dbReference>
<dbReference type="STRING" id="546271.Selsp_0828"/>
<protein>
    <submittedName>
        <fullName evidence="2">Transcriptional regulator, BadM/Rrf2 family</fullName>
    </submittedName>
    <submittedName>
        <fullName evidence="3">Transcriptional regulator, Rrf2 family</fullName>
    </submittedName>
</protein>
<accession>C9LVX7</accession>
<dbReference type="HOGENOM" id="CLU_107144_0_1_9"/>
<dbReference type="GO" id="GO:0003677">
    <property type="term" value="F:DNA binding"/>
    <property type="evidence" value="ECO:0007669"/>
    <property type="project" value="UniProtKB-KW"/>
</dbReference>
<evidence type="ECO:0000313" key="5">
    <source>
        <dbReference type="Proteomes" id="UP000011124"/>
    </source>
</evidence>
<reference evidence="3 4" key="1">
    <citation type="submission" date="2009-09" db="EMBL/GenBank/DDBJ databases">
        <authorList>
            <person name="Weinstock G."/>
            <person name="Sodergren E."/>
            <person name="Clifton S."/>
            <person name="Fulton L."/>
            <person name="Fulton B."/>
            <person name="Courtney L."/>
            <person name="Fronick C."/>
            <person name="Harrison M."/>
            <person name="Strong C."/>
            <person name="Farmer C."/>
            <person name="Delahaunty K."/>
            <person name="Markovic C."/>
            <person name="Hall O."/>
            <person name="Minx P."/>
            <person name="Tomlinson C."/>
            <person name="Mitreva M."/>
            <person name="Nelson J."/>
            <person name="Hou S."/>
            <person name="Wollam A."/>
            <person name="Pepin K.H."/>
            <person name="Johnson M."/>
            <person name="Bhonagiri V."/>
            <person name="Nash W.E."/>
            <person name="Warren W."/>
            <person name="Chinwalla A."/>
            <person name="Mardis E.R."/>
            <person name="Wilson R.K."/>
        </authorList>
    </citation>
    <scope>NUCLEOTIDE SEQUENCE [LARGE SCALE GENOMIC DNA]</scope>
    <source>
        <strain evidence="3">ATCC 35185</strain>
        <strain evidence="4">ATCC 35185 / DSM 20758 / VPI D19B-28</strain>
    </source>
</reference>
<dbReference type="eggNOG" id="COG1959">
    <property type="taxonomic scope" value="Bacteria"/>
</dbReference>
<organism evidence="3 4">
    <name type="scientific">Selenomonas sputigena (strain ATCC 35185 / DSM 20758 / CCUG 44933 / VPI D19B-28)</name>
    <dbReference type="NCBI Taxonomy" id="546271"/>
    <lineage>
        <taxon>Bacteria</taxon>
        <taxon>Bacillati</taxon>
        <taxon>Bacillota</taxon>
        <taxon>Negativicutes</taxon>
        <taxon>Selenomonadales</taxon>
        <taxon>Selenomonadaceae</taxon>
        <taxon>Selenomonas</taxon>
    </lineage>
</organism>
<dbReference type="EMBL" id="ACKP02000038">
    <property type="protein sequence ID" value="EEX76950.1"/>
    <property type="molecule type" value="Genomic_DNA"/>
</dbReference>
<evidence type="ECO:0000256" key="1">
    <source>
        <dbReference type="ARBA" id="ARBA00023125"/>
    </source>
</evidence>
<dbReference type="InterPro" id="IPR000944">
    <property type="entry name" value="Tscrpt_reg_Rrf2"/>
</dbReference>
<dbReference type="KEGG" id="ssg:Selsp_0828"/>
<gene>
    <name evidence="2" type="ordered locus">Selsp_0828</name>
    <name evidence="3" type="ORF">SELSPUOL_01629</name>
</gene>
<dbReference type="OrthoDB" id="9808360at2"/>
<evidence type="ECO:0000313" key="2">
    <source>
        <dbReference type="EMBL" id="AEB99792.1"/>
    </source>
</evidence>
<evidence type="ECO:0000313" key="4">
    <source>
        <dbReference type="Proteomes" id="UP000003505"/>
    </source>
</evidence>
<dbReference type="Proteomes" id="UP000003505">
    <property type="component" value="Unassembled WGS sequence"/>
</dbReference>
<evidence type="ECO:0000313" key="3">
    <source>
        <dbReference type="EMBL" id="EEX76950.1"/>
    </source>
</evidence>
<dbReference type="SUPFAM" id="SSF46785">
    <property type="entry name" value="Winged helix' DNA-binding domain"/>
    <property type="match status" value="1"/>
</dbReference>
<dbReference type="Proteomes" id="UP000011124">
    <property type="component" value="Chromosome"/>
</dbReference>
<dbReference type="PANTHER" id="PTHR33221">
    <property type="entry name" value="WINGED HELIX-TURN-HELIX TRANSCRIPTIONAL REGULATOR, RRF2 FAMILY"/>
    <property type="match status" value="1"/>
</dbReference>
<reference evidence="2 5" key="2">
    <citation type="submission" date="2011-04" db="EMBL/GenBank/DDBJ databases">
        <title>The complete genome of Selenomonas sputigena DSM 20758.</title>
        <authorList>
            <consortium name="US DOE Joint Genome Institute (JGI-PGF)"/>
            <person name="Lucas S."/>
            <person name="Copeland A."/>
            <person name="Lapidus A."/>
            <person name="Bruce D."/>
            <person name="Goodwin L."/>
            <person name="Pitluck S."/>
            <person name="Peters L."/>
            <person name="Kyrpides N."/>
            <person name="Mavromatis K."/>
            <person name="Ivanova N."/>
            <person name="Ovchinnikova G."/>
            <person name="Teshima H."/>
            <person name="Detter J.C."/>
            <person name="Tapia R."/>
            <person name="Han C."/>
            <person name="Land M."/>
            <person name="Hauser L."/>
            <person name="Markowitz V."/>
            <person name="Cheng J.-F."/>
            <person name="Hugenholtz P."/>
            <person name="Woyke T."/>
            <person name="Wu D."/>
            <person name="Gronow S."/>
            <person name="Wellnitz S."/>
            <person name="Schneider S."/>
            <person name="Klenk H.-P."/>
            <person name="Eisen J.A."/>
        </authorList>
    </citation>
    <scope>NUCLEOTIDE SEQUENCE [LARGE SCALE GENOMIC DNA]</scope>
    <source>
        <strain evidence="2">ATCC 35185</strain>
        <strain evidence="5">ATCC 35185 / DSM 20758 / VPI D19B-28</strain>
    </source>
</reference>
<dbReference type="EMBL" id="CP002637">
    <property type="protein sequence ID" value="AEB99792.1"/>
    <property type="molecule type" value="Genomic_DNA"/>
</dbReference>